<sequence>MKLVIATYGTEGDVRPLAALSRALLDAGHQVHLLADRSTLRHADALGVATSALSGDIKGVDDPQAGIDTVVANDRGVQGMAKALAHIANTHATAWLREIVHAARDADAILVSGLAAFTGLSAAEYLRRPAIGVGFIPFSPTSAFPTPFVRSRFVPRFLNRTSHLLINEVLWRAFKQSTNRARAEAFGMPRRDAAWTTHPMVYGVSPSLVPAAPDWPDSTSVSGQWVAPSKDWSPPDALRAWLDAGEAPLYVGFGSMVGFDRDRLMRCVVEGVGGRRVLFHPGWAGHDATLPGNFFVIDDVPHDWLFPRVSAVVHHGGSGTSHSAARAGVPSVVLAFAGDQAFWGDRLASAGVAPRPLNGHRCSAREIADGIAFAGRSDVRAKSQTLGERMQAENGPAIAAETLEQLIASRAGTPP</sequence>
<dbReference type="PANTHER" id="PTHR48050:SF13">
    <property type="entry name" value="STEROL 3-BETA-GLUCOSYLTRANSFERASE UGT80A2"/>
    <property type="match status" value="1"/>
</dbReference>
<dbReference type="EMBL" id="JRKJ01000018">
    <property type="protein sequence ID" value="KGQ18550.1"/>
    <property type="molecule type" value="Genomic_DNA"/>
</dbReference>
<evidence type="ECO:0000259" key="1">
    <source>
        <dbReference type="Pfam" id="PF06722"/>
    </source>
</evidence>
<dbReference type="Pfam" id="PF06722">
    <property type="entry name" value="EryCIII-like_C"/>
    <property type="match status" value="1"/>
</dbReference>
<reference evidence="2 3" key="1">
    <citation type="submission" date="2014-09" db="EMBL/GenBank/DDBJ databases">
        <title>Genome sequences of Lysobacter dokdonensis DS-58.</title>
        <authorList>
            <person name="Kim J.F."/>
            <person name="Kwak M.-J."/>
        </authorList>
    </citation>
    <scope>NUCLEOTIDE SEQUENCE [LARGE SCALE GENOMIC DNA]</scope>
    <source>
        <strain evidence="2 3">DS-58</strain>
    </source>
</reference>
<evidence type="ECO:0000313" key="3">
    <source>
        <dbReference type="Proteomes" id="UP000030518"/>
    </source>
</evidence>
<proteinExistence type="predicted"/>
<dbReference type="InterPro" id="IPR010610">
    <property type="entry name" value="EryCIII-like_C"/>
</dbReference>
<dbReference type="eggNOG" id="COG1819">
    <property type="taxonomic scope" value="Bacteria"/>
</dbReference>
<protein>
    <submittedName>
        <fullName evidence="2">Glycosyl transferase</fullName>
    </submittedName>
</protein>
<dbReference type="SUPFAM" id="SSF53756">
    <property type="entry name" value="UDP-Glycosyltransferase/glycogen phosphorylase"/>
    <property type="match status" value="1"/>
</dbReference>
<dbReference type="GO" id="GO:0016758">
    <property type="term" value="F:hexosyltransferase activity"/>
    <property type="evidence" value="ECO:0007669"/>
    <property type="project" value="UniProtKB-ARBA"/>
</dbReference>
<dbReference type="OrthoDB" id="9805366at2"/>
<dbReference type="InterPro" id="IPR002213">
    <property type="entry name" value="UDP_glucos_trans"/>
</dbReference>
<keyword evidence="2" id="KW-0808">Transferase</keyword>
<dbReference type="PATRIC" id="fig|1300345.3.peg.2247"/>
<evidence type="ECO:0000313" key="2">
    <source>
        <dbReference type="EMBL" id="KGQ18550.1"/>
    </source>
</evidence>
<dbReference type="AlphaFoldDB" id="A0A0A2WJX1"/>
<comment type="caution">
    <text evidence="2">The sequence shown here is derived from an EMBL/GenBank/DDBJ whole genome shotgun (WGS) entry which is preliminary data.</text>
</comment>
<dbReference type="STRING" id="1300345.LF41_576"/>
<accession>A0A0A2WJX1</accession>
<organism evidence="2 3">
    <name type="scientific">Lysobacter dokdonensis DS-58</name>
    <dbReference type="NCBI Taxonomy" id="1300345"/>
    <lineage>
        <taxon>Bacteria</taxon>
        <taxon>Pseudomonadati</taxon>
        <taxon>Pseudomonadota</taxon>
        <taxon>Gammaproteobacteria</taxon>
        <taxon>Lysobacterales</taxon>
        <taxon>Lysobacteraceae</taxon>
        <taxon>Noviluteimonas</taxon>
    </lineage>
</organism>
<dbReference type="Proteomes" id="UP000030518">
    <property type="component" value="Unassembled WGS sequence"/>
</dbReference>
<dbReference type="GO" id="GO:0017000">
    <property type="term" value="P:antibiotic biosynthetic process"/>
    <property type="evidence" value="ECO:0007669"/>
    <property type="project" value="UniProtKB-ARBA"/>
</dbReference>
<dbReference type="FunFam" id="3.40.50.2000:FF:000009">
    <property type="entry name" value="Sterol 3-beta-glucosyltransferase UGT80A2"/>
    <property type="match status" value="1"/>
</dbReference>
<dbReference type="PANTHER" id="PTHR48050">
    <property type="entry name" value="STEROL 3-BETA-GLUCOSYLTRANSFERASE"/>
    <property type="match status" value="1"/>
</dbReference>
<name>A0A0A2WJX1_9GAMM</name>
<dbReference type="GO" id="GO:0008194">
    <property type="term" value="F:UDP-glycosyltransferase activity"/>
    <property type="evidence" value="ECO:0007669"/>
    <property type="project" value="InterPro"/>
</dbReference>
<keyword evidence="3" id="KW-1185">Reference proteome</keyword>
<dbReference type="RefSeq" id="WP_036169836.1">
    <property type="nucleotide sequence ID" value="NZ_JRKJ01000018.1"/>
</dbReference>
<feature type="domain" description="Erythromycin biosynthesis protein CIII-like C-terminal" evidence="1">
    <location>
        <begin position="288"/>
        <end position="406"/>
    </location>
</feature>
<dbReference type="InterPro" id="IPR050426">
    <property type="entry name" value="Glycosyltransferase_28"/>
</dbReference>
<dbReference type="CDD" id="cd03784">
    <property type="entry name" value="GT1_Gtf-like"/>
    <property type="match status" value="1"/>
</dbReference>
<gene>
    <name evidence="2" type="ORF">LF41_576</name>
</gene>
<dbReference type="Gene3D" id="3.40.50.2000">
    <property type="entry name" value="Glycogen Phosphorylase B"/>
    <property type="match status" value="2"/>
</dbReference>